<dbReference type="OrthoDB" id="6717293at2"/>
<dbReference type="AlphaFoldDB" id="A0A345P6M7"/>
<evidence type="ECO:0000256" key="2">
    <source>
        <dbReference type="ARBA" id="ARBA00022729"/>
    </source>
</evidence>
<dbReference type="GO" id="GO:0051082">
    <property type="term" value="F:unfolded protein binding"/>
    <property type="evidence" value="ECO:0007669"/>
    <property type="project" value="InterPro"/>
</dbReference>
<dbReference type="Gene3D" id="3.30.910.20">
    <property type="entry name" value="Skp domain"/>
    <property type="match status" value="1"/>
</dbReference>
<feature type="coiled-coil region" evidence="3">
    <location>
        <begin position="44"/>
        <end position="71"/>
    </location>
</feature>
<evidence type="ECO:0000256" key="4">
    <source>
        <dbReference type="SAM" id="SignalP"/>
    </source>
</evidence>
<dbReference type="RefSeq" id="WP_114899046.1">
    <property type="nucleotide sequence ID" value="NZ_CP031222.1"/>
</dbReference>
<dbReference type="EMBL" id="CP031222">
    <property type="protein sequence ID" value="AXI02936.1"/>
    <property type="molecule type" value="Genomic_DNA"/>
</dbReference>
<keyword evidence="2 4" id="KW-0732">Signal</keyword>
<dbReference type="GO" id="GO:0050821">
    <property type="term" value="P:protein stabilization"/>
    <property type="evidence" value="ECO:0007669"/>
    <property type="project" value="TreeGrafter"/>
</dbReference>
<reference evidence="5 6" key="1">
    <citation type="submission" date="2018-07" db="EMBL/GenBank/DDBJ databases">
        <title>Genome sequencing of Moraxellaceae gen. HYN0046.</title>
        <authorList>
            <person name="Kim M."/>
            <person name="Yi H."/>
        </authorList>
    </citation>
    <scope>NUCLEOTIDE SEQUENCE [LARGE SCALE GENOMIC DNA]</scope>
    <source>
        <strain evidence="5 6">HYN0046</strain>
    </source>
</reference>
<dbReference type="SUPFAM" id="SSF111384">
    <property type="entry name" value="OmpH-like"/>
    <property type="match status" value="1"/>
</dbReference>
<keyword evidence="6" id="KW-1185">Reference proteome</keyword>
<evidence type="ECO:0000313" key="5">
    <source>
        <dbReference type="EMBL" id="AXI02936.1"/>
    </source>
</evidence>
<dbReference type="InterPro" id="IPR024930">
    <property type="entry name" value="Skp_dom_sf"/>
</dbReference>
<dbReference type="InterPro" id="IPR005632">
    <property type="entry name" value="Chaperone_Skp"/>
</dbReference>
<dbReference type="KEGG" id="mbah:HYN46_08860"/>
<name>A0A345P6M7_9GAMM</name>
<dbReference type="Proteomes" id="UP000253940">
    <property type="component" value="Chromosome"/>
</dbReference>
<evidence type="ECO:0000313" key="6">
    <source>
        <dbReference type="Proteomes" id="UP000253940"/>
    </source>
</evidence>
<evidence type="ECO:0000256" key="3">
    <source>
        <dbReference type="SAM" id="Coils"/>
    </source>
</evidence>
<organism evidence="5 6">
    <name type="scientific">Aquirhabdus parva</name>
    <dbReference type="NCBI Taxonomy" id="2283318"/>
    <lineage>
        <taxon>Bacteria</taxon>
        <taxon>Pseudomonadati</taxon>
        <taxon>Pseudomonadota</taxon>
        <taxon>Gammaproteobacteria</taxon>
        <taxon>Moraxellales</taxon>
        <taxon>Moraxellaceae</taxon>
        <taxon>Aquirhabdus</taxon>
    </lineage>
</organism>
<dbReference type="SMART" id="SM00935">
    <property type="entry name" value="OmpH"/>
    <property type="match status" value="1"/>
</dbReference>
<gene>
    <name evidence="5" type="ORF">HYN46_08860</name>
</gene>
<feature type="chain" id="PRO_5016847530" evidence="4">
    <location>
        <begin position="23"/>
        <end position="167"/>
    </location>
</feature>
<accession>A0A345P6M7</accession>
<keyword evidence="3" id="KW-0175">Coiled coil</keyword>
<sequence length="167" mass="18478">MRSLFTGLGLAAAMVLSPLAHANNVAVADSQAAVLASNVAKQTIEGLNTSLKSQRDRLEQLRKEITGFQERFQKDGSVMSDKDKQALQTQAQSKLNEYNSTAEGVQRRIEEAQSNMLKTLMPKLEGIIEDLRKEGNYDVIVEKKYVIWAAPTADLTKKITDRLNAAK</sequence>
<proteinExistence type="inferred from homology"/>
<evidence type="ECO:0000256" key="1">
    <source>
        <dbReference type="ARBA" id="ARBA00009091"/>
    </source>
</evidence>
<dbReference type="PANTHER" id="PTHR35089:SF1">
    <property type="entry name" value="CHAPERONE PROTEIN SKP"/>
    <property type="match status" value="1"/>
</dbReference>
<dbReference type="PANTHER" id="PTHR35089">
    <property type="entry name" value="CHAPERONE PROTEIN SKP"/>
    <property type="match status" value="1"/>
</dbReference>
<dbReference type="Pfam" id="PF03938">
    <property type="entry name" value="OmpH"/>
    <property type="match status" value="1"/>
</dbReference>
<dbReference type="GO" id="GO:0005829">
    <property type="term" value="C:cytosol"/>
    <property type="evidence" value="ECO:0007669"/>
    <property type="project" value="TreeGrafter"/>
</dbReference>
<protein>
    <submittedName>
        <fullName evidence="5">OmpH family outer membrane protein</fullName>
    </submittedName>
</protein>
<feature type="signal peptide" evidence="4">
    <location>
        <begin position="1"/>
        <end position="22"/>
    </location>
</feature>
<comment type="similarity">
    <text evidence="1">Belongs to the Skp family.</text>
</comment>